<dbReference type="EMBL" id="DVFZ01000054">
    <property type="protein sequence ID" value="HIQ82569.1"/>
    <property type="molecule type" value="Genomic_DNA"/>
</dbReference>
<dbReference type="Proteomes" id="UP000824260">
    <property type="component" value="Unassembled WGS sequence"/>
</dbReference>
<dbReference type="GO" id="GO:0005886">
    <property type="term" value="C:plasma membrane"/>
    <property type="evidence" value="ECO:0007669"/>
    <property type="project" value="UniProtKB-SubCell"/>
</dbReference>
<dbReference type="AlphaFoldDB" id="A0A9D0ZLQ2"/>
<keyword evidence="9 12" id="KW-1133">Transmembrane helix</keyword>
<evidence type="ECO:0000259" key="13">
    <source>
        <dbReference type="PROSITE" id="PS50885"/>
    </source>
</evidence>
<dbReference type="InterPro" id="IPR003660">
    <property type="entry name" value="HAMP_dom"/>
</dbReference>
<gene>
    <name evidence="14" type="ORF">IAA52_05645</name>
</gene>
<dbReference type="InterPro" id="IPR010559">
    <property type="entry name" value="Sig_transdc_His_kin_internal"/>
</dbReference>
<evidence type="ECO:0000256" key="6">
    <source>
        <dbReference type="ARBA" id="ARBA00022741"/>
    </source>
</evidence>
<evidence type="ECO:0000256" key="8">
    <source>
        <dbReference type="ARBA" id="ARBA00022840"/>
    </source>
</evidence>
<dbReference type="Pfam" id="PF06580">
    <property type="entry name" value="His_kinase"/>
    <property type="match status" value="1"/>
</dbReference>
<feature type="transmembrane region" description="Helical" evidence="12">
    <location>
        <begin position="28"/>
        <end position="49"/>
    </location>
</feature>
<keyword evidence="3" id="KW-0597">Phosphoprotein</keyword>
<sequence length="610" mass="67543">MRACPAQGRLAFYKGGVVIRFQFKNKLFCAYAALIAVVVVAVIALLLVFTRSANRDLERFHQQEVLASDMQELASTFSAMDTLASQVASNTELLNFFIPLLDDGAPDNYFAAHLMDSIRASSLLATINSTDSRALRISVFNAHGDYISAGSLYETKEVVETTLADTESLAALDSLLANASSHAVVYGPHADPWSDNADVRLFSLIRPLSTSYSARTYGYISVQQSAEALYSLSLWNRDDGASYALLNAGGEDVSPHGVSTLPASVLNNLPQMGETAEYTLEQDGGMTVFAARDPFSGWTLVRLLPTRLLDAPYRQVYLQIILVGSLLLAILLVVVYLLADKISRPLREFSAGIERISLDNLASDIPLLSSSYTEELQALDRTFRAMLLKLNQSIGFEMKAYMAALQSQMNPHFLYNMLSAIAESADEDGSPRTVRMCEKLSSMLRYMADYSSEQVSLQEDIANMRDYLDLMKVRYEEHFDYAIEECDALAGLHVPRMTLQPLTENCFQHGFKNIRPPWRILVRFACADGRWSIEVRDNGSGITPEEIENIHKKIDGYQRDLAAKYSELRLGGMGLVNTILRLRLARHEAIQFEIRPVAGGGTSVVIGGSL</sequence>
<evidence type="ECO:0000256" key="5">
    <source>
        <dbReference type="ARBA" id="ARBA00022692"/>
    </source>
</evidence>
<dbReference type="InterPro" id="IPR003594">
    <property type="entry name" value="HATPase_dom"/>
</dbReference>
<protein>
    <submittedName>
        <fullName evidence="14">Histidine kinase</fullName>
    </submittedName>
</protein>
<dbReference type="PANTHER" id="PTHR34220:SF11">
    <property type="entry name" value="SENSOR PROTEIN KINASE HPTS"/>
    <property type="match status" value="1"/>
</dbReference>
<evidence type="ECO:0000256" key="12">
    <source>
        <dbReference type="SAM" id="Phobius"/>
    </source>
</evidence>
<comment type="subcellular location">
    <subcellularLocation>
        <location evidence="1">Cell membrane</location>
        <topology evidence="1">Multi-pass membrane protein</topology>
    </subcellularLocation>
</comment>
<dbReference type="GO" id="GO:0000155">
    <property type="term" value="F:phosphorelay sensor kinase activity"/>
    <property type="evidence" value="ECO:0007669"/>
    <property type="project" value="InterPro"/>
</dbReference>
<keyword evidence="6" id="KW-0547">Nucleotide-binding</keyword>
<evidence type="ECO:0000256" key="9">
    <source>
        <dbReference type="ARBA" id="ARBA00022989"/>
    </source>
</evidence>
<dbReference type="SMART" id="SM00304">
    <property type="entry name" value="HAMP"/>
    <property type="match status" value="1"/>
</dbReference>
<dbReference type="PANTHER" id="PTHR34220">
    <property type="entry name" value="SENSOR HISTIDINE KINASE YPDA"/>
    <property type="match status" value="1"/>
</dbReference>
<keyword evidence="7 14" id="KW-0418">Kinase</keyword>
<keyword evidence="8" id="KW-0067">ATP-binding</keyword>
<evidence type="ECO:0000256" key="10">
    <source>
        <dbReference type="ARBA" id="ARBA00023012"/>
    </source>
</evidence>
<name>A0A9D0ZLQ2_9FIRM</name>
<proteinExistence type="predicted"/>
<keyword evidence="4" id="KW-0808">Transferase</keyword>
<keyword evidence="11 12" id="KW-0472">Membrane</keyword>
<accession>A0A9D0ZLQ2</accession>
<dbReference type="Gene3D" id="3.30.565.10">
    <property type="entry name" value="Histidine kinase-like ATPase, C-terminal domain"/>
    <property type="match status" value="1"/>
</dbReference>
<dbReference type="PROSITE" id="PS50885">
    <property type="entry name" value="HAMP"/>
    <property type="match status" value="1"/>
</dbReference>
<evidence type="ECO:0000313" key="14">
    <source>
        <dbReference type="EMBL" id="HIQ82569.1"/>
    </source>
</evidence>
<keyword evidence="2" id="KW-1003">Cell membrane</keyword>
<evidence type="ECO:0000256" key="4">
    <source>
        <dbReference type="ARBA" id="ARBA00022679"/>
    </source>
</evidence>
<dbReference type="Gene3D" id="6.10.340.10">
    <property type="match status" value="1"/>
</dbReference>
<comment type="caution">
    <text evidence="14">The sequence shown here is derived from an EMBL/GenBank/DDBJ whole genome shotgun (WGS) entry which is preliminary data.</text>
</comment>
<dbReference type="InterPro" id="IPR036890">
    <property type="entry name" value="HATPase_C_sf"/>
</dbReference>
<organism evidence="14 15">
    <name type="scientific">Candidatus Pullichristensenella stercorigallinarum</name>
    <dbReference type="NCBI Taxonomy" id="2840909"/>
    <lineage>
        <taxon>Bacteria</taxon>
        <taxon>Bacillati</taxon>
        <taxon>Bacillota</taxon>
        <taxon>Clostridia</taxon>
        <taxon>Candidatus Pullichristensenella</taxon>
    </lineage>
</organism>
<reference evidence="14" key="1">
    <citation type="submission" date="2020-10" db="EMBL/GenBank/DDBJ databases">
        <authorList>
            <person name="Gilroy R."/>
        </authorList>
    </citation>
    <scope>NUCLEOTIDE SEQUENCE</scope>
    <source>
        <strain evidence="14">ChiSjej6B24-2974</strain>
    </source>
</reference>
<dbReference type="GO" id="GO:0005524">
    <property type="term" value="F:ATP binding"/>
    <property type="evidence" value="ECO:0007669"/>
    <property type="project" value="UniProtKB-KW"/>
</dbReference>
<feature type="domain" description="HAMP" evidence="13">
    <location>
        <begin position="340"/>
        <end position="395"/>
    </location>
</feature>
<evidence type="ECO:0000256" key="7">
    <source>
        <dbReference type="ARBA" id="ARBA00022777"/>
    </source>
</evidence>
<evidence type="ECO:0000256" key="3">
    <source>
        <dbReference type="ARBA" id="ARBA00022553"/>
    </source>
</evidence>
<feature type="transmembrane region" description="Helical" evidence="12">
    <location>
        <begin position="316"/>
        <end position="339"/>
    </location>
</feature>
<evidence type="ECO:0000256" key="11">
    <source>
        <dbReference type="ARBA" id="ARBA00023136"/>
    </source>
</evidence>
<keyword evidence="5 12" id="KW-0812">Transmembrane</keyword>
<dbReference type="InterPro" id="IPR050640">
    <property type="entry name" value="Bact_2-comp_sensor_kinase"/>
</dbReference>
<reference evidence="14" key="2">
    <citation type="journal article" date="2021" name="PeerJ">
        <title>Extensive microbial diversity within the chicken gut microbiome revealed by metagenomics and culture.</title>
        <authorList>
            <person name="Gilroy R."/>
            <person name="Ravi A."/>
            <person name="Getino M."/>
            <person name="Pursley I."/>
            <person name="Horton D.L."/>
            <person name="Alikhan N.F."/>
            <person name="Baker D."/>
            <person name="Gharbi K."/>
            <person name="Hall N."/>
            <person name="Watson M."/>
            <person name="Adriaenssens E.M."/>
            <person name="Foster-Nyarko E."/>
            <person name="Jarju S."/>
            <person name="Secka A."/>
            <person name="Antonio M."/>
            <person name="Oren A."/>
            <person name="Chaudhuri R.R."/>
            <person name="La Ragione R."/>
            <person name="Hildebrand F."/>
            <person name="Pallen M.J."/>
        </authorList>
    </citation>
    <scope>NUCLEOTIDE SEQUENCE</scope>
    <source>
        <strain evidence="14">ChiSjej6B24-2974</strain>
    </source>
</reference>
<keyword evidence="10" id="KW-0902">Two-component regulatory system</keyword>
<dbReference type="SUPFAM" id="SSF55874">
    <property type="entry name" value="ATPase domain of HSP90 chaperone/DNA topoisomerase II/histidine kinase"/>
    <property type="match status" value="1"/>
</dbReference>
<evidence type="ECO:0000256" key="1">
    <source>
        <dbReference type="ARBA" id="ARBA00004651"/>
    </source>
</evidence>
<evidence type="ECO:0000256" key="2">
    <source>
        <dbReference type="ARBA" id="ARBA00022475"/>
    </source>
</evidence>
<evidence type="ECO:0000313" key="15">
    <source>
        <dbReference type="Proteomes" id="UP000824260"/>
    </source>
</evidence>
<dbReference type="Pfam" id="PF02518">
    <property type="entry name" value="HATPase_c"/>
    <property type="match status" value="1"/>
</dbReference>